<dbReference type="EC" id="2.7.8.7" evidence="1"/>
<feature type="domain" description="4'-phosphopantetheinyl transferase" evidence="3">
    <location>
        <begin position="106"/>
        <end position="201"/>
    </location>
</feature>
<gene>
    <name evidence="5" type="ORF">THRCLA_06611</name>
</gene>
<dbReference type="Pfam" id="PF22624">
    <property type="entry name" value="AASDHPPT_N"/>
    <property type="match status" value="1"/>
</dbReference>
<dbReference type="InterPro" id="IPR050559">
    <property type="entry name" value="P-Pant_transferase_sf"/>
</dbReference>
<dbReference type="AlphaFoldDB" id="A0A1V9ZMA5"/>
<dbReference type="OrthoDB" id="26719at2759"/>
<dbReference type="EMBL" id="JNBS01001826">
    <property type="protein sequence ID" value="OQR99122.1"/>
    <property type="molecule type" value="Genomic_DNA"/>
</dbReference>
<dbReference type="Proteomes" id="UP000243217">
    <property type="component" value="Unassembled WGS sequence"/>
</dbReference>
<dbReference type="PANTHER" id="PTHR12215:SF10">
    <property type="entry name" value="L-AMINOADIPATE-SEMIALDEHYDE DEHYDROGENASE-PHOSPHOPANTETHEINYL TRANSFERASE"/>
    <property type="match status" value="1"/>
</dbReference>
<feature type="domain" description="4'-phosphopantetheinyl transferase N-terminal" evidence="4">
    <location>
        <begin position="12"/>
        <end position="102"/>
    </location>
</feature>
<dbReference type="GO" id="GO:0008897">
    <property type="term" value="F:holo-[acyl-carrier-protein] synthase activity"/>
    <property type="evidence" value="ECO:0007669"/>
    <property type="project" value="UniProtKB-EC"/>
</dbReference>
<dbReference type="InterPro" id="IPR055066">
    <property type="entry name" value="AASDHPPT_N"/>
</dbReference>
<comment type="caution">
    <text evidence="5">The sequence shown here is derived from an EMBL/GenBank/DDBJ whole genome shotgun (WGS) entry which is preliminary data.</text>
</comment>
<dbReference type="GO" id="GO:0005829">
    <property type="term" value="C:cytosol"/>
    <property type="evidence" value="ECO:0007669"/>
    <property type="project" value="TreeGrafter"/>
</dbReference>
<evidence type="ECO:0000259" key="3">
    <source>
        <dbReference type="Pfam" id="PF01648"/>
    </source>
</evidence>
<dbReference type="SUPFAM" id="SSF56214">
    <property type="entry name" value="4'-phosphopantetheinyl transferase"/>
    <property type="match status" value="2"/>
</dbReference>
<keyword evidence="6" id="KW-1185">Reference proteome</keyword>
<dbReference type="InterPro" id="IPR037143">
    <property type="entry name" value="4-PPantetheinyl_Trfase_dom_sf"/>
</dbReference>
<keyword evidence="2 5" id="KW-0808">Transferase</keyword>
<evidence type="ECO:0000256" key="1">
    <source>
        <dbReference type="ARBA" id="ARBA00013172"/>
    </source>
</evidence>
<reference evidence="5 6" key="1">
    <citation type="journal article" date="2014" name="Genome Biol. Evol.">
        <title>The secreted proteins of Achlya hypogyna and Thraustotheca clavata identify the ancestral oomycete secretome and reveal gene acquisitions by horizontal gene transfer.</title>
        <authorList>
            <person name="Misner I."/>
            <person name="Blouin N."/>
            <person name="Leonard G."/>
            <person name="Richards T.A."/>
            <person name="Lane C.E."/>
        </authorList>
    </citation>
    <scope>NUCLEOTIDE SEQUENCE [LARGE SCALE GENOMIC DNA]</scope>
    <source>
        <strain evidence="5 6">ATCC 34112</strain>
    </source>
</reference>
<name>A0A1V9ZMA5_9STRA</name>
<sequence length="238" mass="28206">MLVTWFLDVDGWTPSKEDWQRLLSYVPQNEVNLIERYRFVKDQKFALCSRLLQRKLIHQVHGVDYQNIRIERTGKPFWVDCTNARWNYNVSHQGSIVAIACHDLYRIGIDVVCITDKSPKLTIDQFFKNFTLYFGSREWAQIHSSPNPLECFYQLWSLKEAYVKALGIGIGFDISRVQFDLDNGIDFYLDDQLTQTWQFITKQLNPTHYISIAMEIPLHERLNSIEWIQLDTHELDRL</sequence>
<evidence type="ECO:0000256" key="2">
    <source>
        <dbReference type="ARBA" id="ARBA00022679"/>
    </source>
</evidence>
<evidence type="ECO:0000313" key="5">
    <source>
        <dbReference type="EMBL" id="OQR99122.1"/>
    </source>
</evidence>
<dbReference type="STRING" id="74557.A0A1V9ZMA5"/>
<protein>
    <recommendedName>
        <fullName evidence="1">holo-[acyl-carrier-protein] synthase</fullName>
        <ecNumber evidence="1">2.7.8.7</ecNumber>
    </recommendedName>
</protein>
<dbReference type="InterPro" id="IPR008278">
    <property type="entry name" value="4-PPantetheinyl_Trfase_dom"/>
</dbReference>
<proteinExistence type="predicted"/>
<evidence type="ECO:0000259" key="4">
    <source>
        <dbReference type="Pfam" id="PF22624"/>
    </source>
</evidence>
<dbReference type="PANTHER" id="PTHR12215">
    <property type="entry name" value="PHOSPHOPANTETHEINE TRANSFERASE"/>
    <property type="match status" value="1"/>
</dbReference>
<organism evidence="5 6">
    <name type="scientific">Thraustotheca clavata</name>
    <dbReference type="NCBI Taxonomy" id="74557"/>
    <lineage>
        <taxon>Eukaryota</taxon>
        <taxon>Sar</taxon>
        <taxon>Stramenopiles</taxon>
        <taxon>Oomycota</taxon>
        <taxon>Saprolegniomycetes</taxon>
        <taxon>Saprolegniales</taxon>
        <taxon>Achlyaceae</taxon>
        <taxon>Thraustotheca</taxon>
    </lineage>
</organism>
<evidence type="ECO:0000313" key="6">
    <source>
        <dbReference type="Proteomes" id="UP000243217"/>
    </source>
</evidence>
<dbReference type="Gene3D" id="3.90.470.20">
    <property type="entry name" value="4'-phosphopantetheinyl transferase domain"/>
    <property type="match status" value="2"/>
</dbReference>
<dbReference type="GO" id="GO:0019878">
    <property type="term" value="P:lysine biosynthetic process via aminoadipic acid"/>
    <property type="evidence" value="ECO:0007669"/>
    <property type="project" value="TreeGrafter"/>
</dbReference>
<accession>A0A1V9ZMA5</accession>
<dbReference type="GO" id="GO:0000287">
    <property type="term" value="F:magnesium ion binding"/>
    <property type="evidence" value="ECO:0007669"/>
    <property type="project" value="InterPro"/>
</dbReference>
<dbReference type="Pfam" id="PF01648">
    <property type="entry name" value="ACPS"/>
    <property type="match status" value="1"/>
</dbReference>